<name>A0A8D8AZ48_CULPI</name>
<dbReference type="AlphaFoldDB" id="A0A8D8AZ48"/>
<reference evidence="1" key="1">
    <citation type="submission" date="2021-05" db="EMBL/GenBank/DDBJ databases">
        <authorList>
            <person name="Alioto T."/>
            <person name="Alioto T."/>
            <person name="Gomez Garrido J."/>
        </authorList>
    </citation>
    <scope>NUCLEOTIDE SEQUENCE</scope>
</reference>
<evidence type="ECO:0000313" key="1">
    <source>
        <dbReference type="EMBL" id="CAG6464915.1"/>
    </source>
</evidence>
<proteinExistence type="predicted"/>
<accession>A0A8D8AZ48</accession>
<dbReference type="EMBL" id="HBUE01052028">
    <property type="protein sequence ID" value="CAG6464915.1"/>
    <property type="molecule type" value="Transcribed_RNA"/>
</dbReference>
<dbReference type="EMBL" id="HBUE01270182">
    <property type="protein sequence ID" value="CAG6563467.1"/>
    <property type="molecule type" value="Transcribed_RNA"/>
</dbReference>
<organism evidence="1">
    <name type="scientific">Culex pipiens</name>
    <name type="common">House mosquito</name>
    <dbReference type="NCBI Taxonomy" id="7175"/>
    <lineage>
        <taxon>Eukaryota</taxon>
        <taxon>Metazoa</taxon>
        <taxon>Ecdysozoa</taxon>
        <taxon>Arthropoda</taxon>
        <taxon>Hexapoda</taxon>
        <taxon>Insecta</taxon>
        <taxon>Pterygota</taxon>
        <taxon>Neoptera</taxon>
        <taxon>Endopterygota</taxon>
        <taxon>Diptera</taxon>
        <taxon>Nematocera</taxon>
        <taxon>Culicoidea</taxon>
        <taxon>Culicidae</taxon>
        <taxon>Culicinae</taxon>
        <taxon>Culicini</taxon>
        <taxon>Culex</taxon>
        <taxon>Culex</taxon>
    </lineage>
</organism>
<dbReference type="EMBL" id="HBUE01164893">
    <property type="protein sequence ID" value="CAG6512014.1"/>
    <property type="molecule type" value="Transcribed_RNA"/>
</dbReference>
<protein>
    <submittedName>
        <fullName evidence="1">(northern house mosquito) hypothetical protein</fullName>
    </submittedName>
</protein>
<dbReference type="EMBL" id="HBUE01164890">
    <property type="protein sequence ID" value="CAG6512009.1"/>
    <property type="molecule type" value="Transcribed_RNA"/>
</dbReference>
<dbReference type="EMBL" id="HBUE01270179">
    <property type="protein sequence ID" value="CAG6563462.1"/>
    <property type="molecule type" value="Transcribed_RNA"/>
</dbReference>
<sequence length="113" mass="12470">MAKTGIWTGCTRWRRTRTGTSLTRVGAGVTARTTRKVTAAAASLKPVVAQIVARRVEWQSTASDDGRPTLARASRTISGTCTTRRSGSCRRDCRRLFRLMATCSRQRLPTLSR</sequence>